<dbReference type="InterPro" id="IPR019195">
    <property type="entry name" value="ABC_ATPase_put"/>
</dbReference>
<dbReference type="InterPro" id="IPR049069">
    <property type="entry name" value="MRB1590-like_C"/>
</dbReference>
<protein>
    <submittedName>
        <fullName evidence="4">ATPase</fullName>
    </submittedName>
</protein>
<evidence type="ECO:0000259" key="2">
    <source>
        <dbReference type="Pfam" id="PF20446"/>
    </source>
</evidence>
<proteinExistence type="predicted"/>
<organism evidence="4 5">
    <name type="scientific">Aestuariirhabdus litorea</name>
    <dbReference type="NCBI Taxonomy" id="2528527"/>
    <lineage>
        <taxon>Bacteria</taxon>
        <taxon>Pseudomonadati</taxon>
        <taxon>Pseudomonadota</taxon>
        <taxon>Gammaproteobacteria</taxon>
        <taxon>Oceanospirillales</taxon>
        <taxon>Aestuariirhabdaceae</taxon>
        <taxon>Aestuariirhabdus</taxon>
    </lineage>
</organism>
<dbReference type="InterPro" id="IPR046833">
    <property type="entry name" value="ABC_N"/>
</dbReference>
<dbReference type="Pfam" id="PF21117">
    <property type="entry name" value="MRB1590_C"/>
    <property type="match status" value="1"/>
</dbReference>
<keyword evidence="5" id="KW-1185">Reference proteome</keyword>
<dbReference type="RefSeq" id="WP_125015630.1">
    <property type="nucleotide sequence ID" value="NZ_QWEZ01000001.1"/>
</dbReference>
<dbReference type="InterPro" id="IPR046834">
    <property type="entry name" value="ABC_ATPase_C"/>
</dbReference>
<name>A0A3P3VR55_9GAMM</name>
<comment type="caution">
    <text evidence="4">The sequence shown here is derived from an EMBL/GenBank/DDBJ whole genome shotgun (WGS) entry which is preliminary data.</text>
</comment>
<evidence type="ECO:0000313" key="5">
    <source>
        <dbReference type="Proteomes" id="UP000280792"/>
    </source>
</evidence>
<feature type="domain" description="ATPase of the ABC class C-terminal" evidence="1">
    <location>
        <begin position="176"/>
        <end position="434"/>
    </location>
</feature>
<dbReference type="PANTHER" id="PTHR38149">
    <property type="entry name" value="ATPASE"/>
    <property type="match status" value="1"/>
</dbReference>
<dbReference type="AlphaFoldDB" id="A0A3P3VR55"/>
<feature type="domain" description="MRB1590-like C-terminal" evidence="3">
    <location>
        <begin position="467"/>
        <end position="568"/>
    </location>
</feature>
<dbReference type="EMBL" id="QWEZ01000001">
    <property type="protein sequence ID" value="RRJ85205.1"/>
    <property type="molecule type" value="Genomic_DNA"/>
</dbReference>
<evidence type="ECO:0000259" key="1">
    <source>
        <dbReference type="Pfam" id="PF09818"/>
    </source>
</evidence>
<dbReference type="PANTHER" id="PTHR38149:SF1">
    <property type="entry name" value="ATPASE"/>
    <property type="match status" value="1"/>
</dbReference>
<sequence length="570" mass="61618">MPESTPAPYEQLQRRLLAIDGAGYKAYKAVEGRYTLPGFELSIDHVQGDPFADPSRCSLRIGRESLPLPAALQHSAAQRVALEDFFGRRLSSAMQHHRGQVRGSGNSGEIRMARYGQQVLRRNAVLAHPQQLEVRCQLGLPANGRRVAARQALRLLEELVQLVAASLLPLDTYLPALEQHLRSVLDQQHLRAQLEAHQLVAFIADGAILPRASGIDDRPLEGAVPWRSPDSLAVELELRDGSPIRGLGIVTGVSLIVGGGFHGKSTLLHALERGVYDHIPGDGRERVVTDPSAVKIRAEDGRSVRQVDISPFIGELPGGRSTHCFDSDNASGSTSQAANLIEALATGCRCLLLDEDTCATNFMIRDRRMQALVSDACEPITPLVQRVAALAAEGVSVVLVMGGSGDFFAAAGRVIMMDHYSPRDLSARAQALADPDTLRCSVERPPIGAAAARVRPLRAPSLVRREKVRAFGTRLLRLGSEEVDLARVEQLVDEGQLLSIGYLLQAYAAATQGTMAEAGPGLVEQLRELLERTESDGLDPLTPFVQGVLAMPRLQELAAALNRLRSLEGC</sequence>
<gene>
    <name evidence="4" type="ORF">D0544_09100</name>
</gene>
<dbReference type="Pfam" id="PF09818">
    <property type="entry name" value="ABC_ATPase"/>
    <property type="match status" value="1"/>
</dbReference>
<dbReference type="Proteomes" id="UP000280792">
    <property type="component" value="Unassembled WGS sequence"/>
</dbReference>
<reference evidence="4 5" key="1">
    <citation type="submission" date="2018-08" db="EMBL/GenBank/DDBJ databases">
        <authorList>
            <person name="Khan S.A."/>
        </authorList>
    </citation>
    <scope>NUCLEOTIDE SEQUENCE [LARGE SCALE GENOMIC DNA]</scope>
    <source>
        <strain evidence="4 5">GTF-13</strain>
    </source>
</reference>
<dbReference type="Pfam" id="PF20446">
    <property type="entry name" value="ABC_N"/>
    <property type="match status" value="1"/>
</dbReference>
<evidence type="ECO:0000313" key="4">
    <source>
        <dbReference type="EMBL" id="RRJ85205.1"/>
    </source>
</evidence>
<feature type="domain" description="ATPase of the ABC class N-terminal" evidence="2">
    <location>
        <begin position="10"/>
        <end position="168"/>
    </location>
</feature>
<accession>A0A3P3VR55</accession>
<reference evidence="4 5" key="2">
    <citation type="submission" date="2018-12" db="EMBL/GenBank/DDBJ databases">
        <title>Simiduia agarivorans gen. nov., sp. nov., a marine, agarolytic bacterium isolated from shallow coastal water from Keelung, Taiwan.</title>
        <authorList>
            <person name="Shieh W.Y."/>
        </authorList>
    </citation>
    <scope>NUCLEOTIDE SEQUENCE [LARGE SCALE GENOMIC DNA]</scope>
    <source>
        <strain evidence="4 5">GTF-13</strain>
    </source>
</reference>
<evidence type="ECO:0000259" key="3">
    <source>
        <dbReference type="Pfam" id="PF21117"/>
    </source>
</evidence>